<feature type="domain" description="HTH luxR-type" evidence="4">
    <location>
        <begin position="987"/>
        <end position="1052"/>
    </location>
</feature>
<keyword evidence="2" id="KW-0067">ATP-binding</keyword>
<comment type="caution">
    <text evidence="5">The sequence shown here is derived from an EMBL/GenBank/DDBJ whole genome shotgun (WGS) entry which is preliminary data.</text>
</comment>
<organism evidence="5 6">
    <name type="scientific">Jiangella anatolica</name>
    <dbReference type="NCBI Taxonomy" id="2670374"/>
    <lineage>
        <taxon>Bacteria</taxon>
        <taxon>Bacillati</taxon>
        <taxon>Actinomycetota</taxon>
        <taxon>Actinomycetes</taxon>
        <taxon>Jiangellales</taxon>
        <taxon>Jiangellaceae</taxon>
        <taxon>Jiangella</taxon>
    </lineage>
</organism>
<dbReference type="EMBL" id="POTW01000077">
    <property type="protein sequence ID" value="PZF80743.1"/>
    <property type="molecule type" value="Genomic_DNA"/>
</dbReference>
<dbReference type="GO" id="GO:0006355">
    <property type="term" value="P:regulation of DNA-templated transcription"/>
    <property type="evidence" value="ECO:0007669"/>
    <property type="project" value="InterPro"/>
</dbReference>
<dbReference type="PROSITE" id="PS50043">
    <property type="entry name" value="HTH_LUXR_2"/>
    <property type="match status" value="1"/>
</dbReference>
<proteinExistence type="predicted"/>
<dbReference type="PRINTS" id="PR00038">
    <property type="entry name" value="HTHLUXR"/>
</dbReference>
<evidence type="ECO:0000259" key="4">
    <source>
        <dbReference type="PROSITE" id="PS50043"/>
    </source>
</evidence>
<keyword evidence="6" id="KW-1185">Reference proteome</keyword>
<dbReference type="PANTHER" id="PTHR16305:SF35">
    <property type="entry name" value="TRANSCRIPTIONAL ACTIVATOR DOMAIN"/>
    <property type="match status" value="1"/>
</dbReference>
<evidence type="ECO:0000256" key="2">
    <source>
        <dbReference type="ARBA" id="ARBA00022840"/>
    </source>
</evidence>
<dbReference type="AlphaFoldDB" id="A0A2W2CKN1"/>
<evidence type="ECO:0000256" key="3">
    <source>
        <dbReference type="SAM" id="MobiDB-lite"/>
    </source>
</evidence>
<protein>
    <recommendedName>
        <fullName evidence="4">HTH luxR-type domain-containing protein</fullName>
    </recommendedName>
</protein>
<evidence type="ECO:0000256" key="1">
    <source>
        <dbReference type="ARBA" id="ARBA00022741"/>
    </source>
</evidence>
<dbReference type="InterPro" id="IPR016032">
    <property type="entry name" value="Sig_transdc_resp-reg_C-effctor"/>
</dbReference>
<dbReference type="SUPFAM" id="SSF48452">
    <property type="entry name" value="TPR-like"/>
    <property type="match status" value="2"/>
</dbReference>
<dbReference type="GO" id="GO:0003677">
    <property type="term" value="F:DNA binding"/>
    <property type="evidence" value="ECO:0007669"/>
    <property type="project" value="InterPro"/>
</dbReference>
<dbReference type="CDD" id="cd06170">
    <property type="entry name" value="LuxR_C_like"/>
    <property type="match status" value="1"/>
</dbReference>
<dbReference type="InterPro" id="IPR027417">
    <property type="entry name" value="P-loop_NTPase"/>
</dbReference>
<dbReference type="Pfam" id="PF13191">
    <property type="entry name" value="AAA_16"/>
    <property type="match status" value="1"/>
</dbReference>
<dbReference type="SUPFAM" id="SSF46894">
    <property type="entry name" value="C-terminal effector domain of the bipartite response regulators"/>
    <property type="match status" value="1"/>
</dbReference>
<dbReference type="GO" id="GO:0004016">
    <property type="term" value="F:adenylate cyclase activity"/>
    <property type="evidence" value="ECO:0007669"/>
    <property type="project" value="TreeGrafter"/>
</dbReference>
<dbReference type="GO" id="GO:0005524">
    <property type="term" value="F:ATP binding"/>
    <property type="evidence" value="ECO:0007669"/>
    <property type="project" value="UniProtKB-KW"/>
</dbReference>
<evidence type="ECO:0000313" key="6">
    <source>
        <dbReference type="Proteomes" id="UP000248764"/>
    </source>
</evidence>
<dbReference type="InterPro" id="IPR036388">
    <property type="entry name" value="WH-like_DNA-bd_sf"/>
</dbReference>
<dbReference type="GO" id="GO:0005737">
    <property type="term" value="C:cytoplasm"/>
    <property type="evidence" value="ECO:0007669"/>
    <property type="project" value="TreeGrafter"/>
</dbReference>
<feature type="compositionally biased region" description="Basic residues" evidence="3">
    <location>
        <begin position="61"/>
        <end position="76"/>
    </location>
</feature>
<dbReference type="Gene3D" id="3.40.50.300">
    <property type="entry name" value="P-loop containing nucleotide triphosphate hydrolases"/>
    <property type="match status" value="1"/>
</dbReference>
<gene>
    <name evidence="5" type="ORF">C1I92_24495</name>
</gene>
<dbReference type="InterPro" id="IPR000792">
    <property type="entry name" value="Tscrpt_reg_LuxR_C"/>
</dbReference>
<name>A0A2W2CKN1_9ACTN</name>
<accession>A0A2W2CKN1</accession>
<dbReference type="Proteomes" id="UP000248764">
    <property type="component" value="Unassembled WGS sequence"/>
</dbReference>
<dbReference type="Gene3D" id="1.10.10.10">
    <property type="entry name" value="Winged helix-like DNA-binding domain superfamily/Winged helix DNA-binding domain"/>
    <property type="match status" value="1"/>
</dbReference>
<dbReference type="Pfam" id="PF00196">
    <property type="entry name" value="GerE"/>
    <property type="match status" value="1"/>
</dbReference>
<dbReference type="Gene3D" id="1.25.40.10">
    <property type="entry name" value="Tetratricopeptide repeat domain"/>
    <property type="match status" value="2"/>
</dbReference>
<feature type="region of interest" description="Disordered" evidence="3">
    <location>
        <begin position="1"/>
        <end position="90"/>
    </location>
</feature>
<dbReference type="SMART" id="SM00421">
    <property type="entry name" value="HTH_LUXR"/>
    <property type="match status" value="1"/>
</dbReference>
<sequence length="1061" mass="113067">MSPSSSTRSARAGCGPRPTPIGSPASLARPRSDRLARRPAPRGWSATCPAGTRSEPPLPPRPRRPPRTPGPRHVRRDRPGRSRMESVALAATSPPMVGRVDQLDGLRSALAAATAGTPAMVVLGGEAGVGKTRLVTEFAAEAERGGARVVVGQCVNLGGDGLAYAPITGALRELAGQLGADALLTAAGPGRAALAGLLPELSGGDGDGPPDGTSPGRVYEAVTGLLEQVAADRPLVLVLEDLHWADRSTRQLLGFAVRALSTARLLIVGTYRSDELSRDHPLRRLLAELERIRTVHRIDLPRLTEEEVADQLAGLAGTRPDARAVRRIHARSEGVPFFVEQLADLDDGTSLPESLRDLLLIRVEQLSDDSQRLVRLLAVGNDRVGHDLLAAVADLGADDLDRTLREAVSANVLRVDGDGYAFRHALVREAVHDDLLPGEHARLHALYAATLERRPSPGRGVTAEAAHHWFCAHEHEKSFAASLRAAAEARALAAYDEAQRNFERALELWDQVPEAAAEAGLDHAELLARTASAASNAGEVERALALVEASLAEVRAAGDAVEPSRLARLLGFRGTLLSELGRPGATREVERALELIPADPPTPQRARLLQKYVSRLMMDGRQADALALGREAAALAHRTGETESEFRAYVVLGPSLVHSGHVDEGLEALETAHRLAGDRPEWLVSYHINMSDSLHLLGRYTEAAEVAREGIDRARSVGLARTLGTMMAGNAAEPLMALGHWEKAERMVARALLLDPPGRHVWHLTGLRSWLALWRGDVEAASGFAALVRERLAGHDPGPQYVLPATRAGAEAALGRGEPDLAWRLITGAVDATPGQQYGYVLPLLAAAGWALEARAHSGDATADDVEAGTAWLRDRLAPIGDWGPAPVWTPVIRAHLAGLAGPAPDAWRAALDSVEAAEGPVHLRPFAGYRLAEAYVRLDDRAAAEEPLRRAADEADRLGAGLVRRWIDGLARRARLGLPPSGPDGPGAAFPALTDREREVLRLVAAGRSNRQIGEELFISAKTASVHVSNILAKLGVSGRGEAAARAHREGLLEDDARVS</sequence>
<dbReference type="InterPro" id="IPR041664">
    <property type="entry name" value="AAA_16"/>
</dbReference>
<keyword evidence="1" id="KW-0547">Nucleotide-binding</keyword>
<reference evidence="5 6" key="1">
    <citation type="submission" date="2018-01" db="EMBL/GenBank/DDBJ databases">
        <title>Draft genome sequence of Jiangella sp. GTF31.</title>
        <authorList>
            <person name="Sahin N."/>
            <person name="Ay H."/>
            <person name="Saygin H."/>
        </authorList>
    </citation>
    <scope>NUCLEOTIDE SEQUENCE [LARGE SCALE GENOMIC DNA]</scope>
    <source>
        <strain evidence="5 6">GTF31</strain>
    </source>
</reference>
<evidence type="ECO:0000313" key="5">
    <source>
        <dbReference type="EMBL" id="PZF80743.1"/>
    </source>
</evidence>
<dbReference type="SUPFAM" id="SSF52540">
    <property type="entry name" value="P-loop containing nucleoside triphosphate hydrolases"/>
    <property type="match status" value="1"/>
</dbReference>
<dbReference type="PANTHER" id="PTHR16305">
    <property type="entry name" value="TESTICULAR SOLUBLE ADENYLYL CYCLASE"/>
    <property type="match status" value="1"/>
</dbReference>
<dbReference type="InterPro" id="IPR011990">
    <property type="entry name" value="TPR-like_helical_dom_sf"/>
</dbReference>